<dbReference type="InterPro" id="IPR017871">
    <property type="entry name" value="ABC_transporter-like_CS"/>
</dbReference>
<dbReference type="InterPro" id="IPR003439">
    <property type="entry name" value="ABC_transporter-like_ATP-bd"/>
</dbReference>
<evidence type="ECO:0000256" key="2">
    <source>
        <dbReference type="ARBA" id="ARBA00022741"/>
    </source>
</evidence>
<dbReference type="NCBIfam" id="NF000355">
    <property type="entry name" value="ribo_prot_ABC_F"/>
    <property type="match status" value="1"/>
</dbReference>
<feature type="domain" description="ABC transporter" evidence="5">
    <location>
        <begin position="9"/>
        <end position="221"/>
    </location>
</feature>
<dbReference type="AlphaFoldDB" id="A0A832M512"/>
<dbReference type="InterPro" id="IPR050611">
    <property type="entry name" value="ABCF"/>
</dbReference>
<dbReference type="EMBL" id="DSRD01000734">
    <property type="protein sequence ID" value="HGW94948.1"/>
    <property type="molecule type" value="Genomic_DNA"/>
</dbReference>
<evidence type="ECO:0000256" key="4">
    <source>
        <dbReference type="SAM" id="MobiDB-lite"/>
    </source>
</evidence>
<evidence type="ECO:0000256" key="3">
    <source>
        <dbReference type="ARBA" id="ARBA00022840"/>
    </source>
</evidence>
<keyword evidence="3 6" id="KW-0067">ATP-binding</keyword>
<name>A0A832M512_9CYAN</name>
<dbReference type="Gene3D" id="3.40.50.300">
    <property type="entry name" value="P-loop containing nucleotide triphosphate hydrolases"/>
    <property type="match status" value="2"/>
</dbReference>
<dbReference type="SUPFAM" id="SSF52540">
    <property type="entry name" value="P-loop containing nucleoside triphosphate hydrolases"/>
    <property type="match status" value="2"/>
</dbReference>
<accession>A0A832M512</accession>
<protein>
    <submittedName>
        <fullName evidence="6">ABC-F family ATP-binding cassette domain-containing protein</fullName>
    </submittedName>
</protein>
<dbReference type="PANTHER" id="PTHR19211:SF6">
    <property type="entry name" value="BLL7188 PROTEIN"/>
    <property type="match status" value="1"/>
</dbReference>
<dbReference type="InterPro" id="IPR027417">
    <property type="entry name" value="P-loop_NTPase"/>
</dbReference>
<evidence type="ECO:0000256" key="1">
    <source>
        <dbReference type="ARBA" id="ARBA00022737"/>
    </source>
</evidence>
<dbReference type="GO" id="GO:0005524">
    <property type="term" value="F:ATP binding"/>
    <property type="evidence" value="ECO:0007669"/>
    <property type="project" value="UniProtKB-KW"/>
</dbReference>
<organism evidence="6">
    <name type="scientific">Oscillatoriales cyanobacterium SpSt-402</name>
    <dbReference type="NCBI Taxonomy" id="2282168"/>
    <lineage>
        <taxon>Bacteria</taxon>
        <taxon>Bacillati</taxon>
        <taxon>Cyanobacteriota</taxon>
        <taxon>Cyanophyceae</taxon>
        <taxon>Oscillatoriophycideae</taxon>
        <taxon>Oscillatoriales</taxon>
    </lineage>
</organism>
<evidence type="ECO:0000259" key="5">
    <source>
        <dbReference type="PROSITE" id="PS50893"/>
    </source>
</evidence>
<dbReference type="PANTHER" id="PTHR19211">
    <property type="entry name" value="ATP-BINDING TRANSPORT PROTEIN-RELATED"/>
    <property type="match status" value="1"/>
</dbReference>
<comment type="caution">
    <text evidence="6">The sequence shown here is derived from an EMBL/GenBank/DDBJ whole genome shotgun (WGS) entry which is preliminary data.</text>
</comment>
<feature type="region of interest" description="Disordered" evidence="4">
    <location>
        <begin position="240"/>
        <end position="259"/>
    </location>
</feature>
<keyword evidence="2" id="KW-0547">Nucleotide-binding</keyword>
<dbReference type="PROSITE" id="PS00211">
    <property type="entry name" value="ABC_TRANSPORTER_1"/>
    <property type="match status" value="2"/>
</dbReference>
<reference evidence="6" key="1">
    <citation type="journal article" date="2020" name="mSystems">
        <title>Genome- and Community-Level Interaction Insights into Carbon Utilization and Element Cycling Functions of Hydrothermarchaeota in Hydrothermal Sediment.</title>
        <authorList>
            <person name="Zhou Z."/>
            <person name="Liu Y."/>
            <person name="Xu W."/>
            <person name="Pan J."/>
            <person name="Luo Z.H."/>
            <person name="Li M."/>
        </authorList>
    </citation>
    <scope>NUCLEOTIDE SEQUENCE [LARGE SCALE GENOMIC DNA]</scope>
    <source>
        <strain evidence="6">SpSt-402</strain>
    </source>
</reference>
<feature type="domain" description="ABC transporter" evidence="5">
    <location>
        <begin position="318"/>
        <end position="533"/>
    </location>
</feature>
<dbReference type="InterPro" id="IPR003593">
    <property type="entry name" value="AAA+_ATPase"/>
</dbReference>
<gene>
    <name evidence="6" type="ORF">ENR47_11795</name>
</gene>
<dbReference type="SMART" id="SM00382">
    <property type="entry name" value="AAA"/>
    <property type="match status" value="2"/>
</dbReference>
<evidence type="ECO:0000313" key="6">
    <source>
        <dbReference type="EMBL" id="HGW94948.1"/>
    </source>
</evidence>
<dbReference type="GO" id="GO:0016887">
    <property type="term" value="F:ATP hydrolysis activity"/>
    <property type="evidence" value="ECO:0007669"/>
    <property type="project" value="InterPro"/>
</dbReference>
<keyword evidence="1" id="KW-0677">Repeat</keyword>
<dbReference type="Pfam" id="PF00005">
    <property type="entry name" value="ABC_tran"/>
    <property type="match status" value="2"/>
</dbReference>
<dbReference type="CDD" id="cd03221">
    <property type="entry name" value="ABCF_EF-3"/>
    <property type="match status" value="2"/>
</dbReference>
<sequence>MSHHRQPYLIAENLSYELNSNQPLFQGIRLSLSAEDRIALVGSNGVGKSTLLKILAGHLQPTQGSVVCRRSTYYLPQISTIRNSIRSESILDFLNNLSTEWWEIEQILQTTFDTTLDFFLPMQNLSGGELTKLFFAIGLSKSPDLLLLDEPTNHLDYLALEKLRQFLCQFRGAFVIVSHKPFFLDQVTDNTWELTPAGLHLYGGNFSLYREQKQLEDAAKVRSHETARKELKRVKASALREQERATQSHRNGRQQALKGSMPRIAAGGLKRQAEATAGRLKVKSDKAIASAAQKVTETKIRTPKALNIQLEENSQKHRNLIEIHRANLWVDNRFLLKDIQLHISTGDRIAVAGINGSGKSCLVKALLGIDSTSAFLQGGEVQVASMRTVYLDQSYEMVDRTQTVLKNMQRANSALNYQLLRQQLGHFLFLHDDVHKSASMLSGGELARLAIAMITISDLDLLVLDEPTNNLDITTVDQMVEALKDYQGALWVISHDLDFLSRINITRSFQLKHQTLQQTVYLPKDKSEYQNELVSNV</sequence>
<proteinExistence type="predicted"/>
<dbReference type="PROSITE" id="PS50893">
    <property type="entry name" value="ABC_TRANSPORTER_2"/>
    <property type="match status" value="2"/>
</dbReference>